<dbReference type="InterPro" id="IPR018924">
    <property type="entry name" value="DUF2486"/>
</dbReference>
<sequence>MTQPEPSSIPTLTDVLVPGRPERARAREADVPPQAPQPQHSLHDDAALPLLTDVLVPGGAAAAPATASSTVPAAAPEAEADPEVVAVHPVPTPDVPAVEWPPADAAAARDADAPAEPGAARQVVAQDAAMGAPLSSTLAADVPSGDAASAAARSPGRAAVDDTLPEAVVPAADEPVAVLTAEDAQHVAERLRNRLTAYLTGAGRDAIEARCREALHDHSAWLVGQITREVALALETEVMDWVRDAVDEEIARRRGTRSD</sequence>
<accession>A0A8E2RYF4</accession>
<feature type="compositionally biased region" description="Polar residues" evidence="1">
    <location>
        <begin position="1"/>
        <end position="11"/>
    </location>
</feature>
<reference evidence="2 3" key="1">
    <citation type="submission" date="2018-03" db="EMBL/GenBank/DDBJ databases">
        <authorList>
            <person name="Nguyen K."/>
            <person name="Fouts D."/>
            <person name="Sutton G."/>
        </authorList>
    </citation>
    <scope>NUCLEOTIDE SEQUENCE [LARGE SCALE GENOMIC DNA]</scope>
    <source>
        <strain evidence="2 3">AU17135</strain>
    </source>
</reference>
<dbReference type="RefSeq" id="WP_105752470.1">
    <property type="nucleotide sequence ID" value="NZ_CADFDF010000001.1"/>
</dbReference>
<evidence type="ECO:0000313" key="3">
    <source>
        <dbReference type="Proteomes" id="UP000237686"/>
    </source>
</evidence>
<evidence type="ECO:0000313" key="2">
    <source>
        <dbReference type="EMBL" id="PRF24495.1"/>
    </source>
</evidence>
<comment type="caution">
    <text evidence="2">The sequence shown here is derived from an EMBL/GenBank/DDBJ whole genome shotgun (WGS) entry which is preliminary data.</text>
</comment>
<protein>
    <submittedName>
        <fullName evidence="2">DUF2486 domain-containing protein</fullName>
    </submittedName>
</protein>
<dbReference type="AlphaFoldDB" id="A0A8E2RYF4"/>
<dbReference type="Pfam" id="PF10667">
    <property type="entry name" value="DUF2486"/>
    <property type="match status" value="1"/>
</dbReference>
<dbReference type="Proteomes" id="UP000237686">
    <property type="component" value="Unassembled WGS sequence"/>
</dbReference>
<feature type="compositionally biased region" description="Basic and acidic residues" evidence="1">
    <location>
        <begin position="20"/>
        <end position="30"/>
    </location>
</feature>
<dbReference type="EMBL" id="PVFZ01000033">
    <property type="protein sequence ID" value="PRF24495.1"/>
    <property type="molecule type" value="Genomic_DNA"/>
</dbReference>
<gene>
    <name evidence="2" type="ORF">C6P98_11840</name>
</gene>
<name>A0A8E2RYF4_9BURK</name>
<organism evidence="2 3">
    <name type="scientific">Burkholderia multivorans</name>
    <dbReference type="NCBI Taxonomy" id="87883"/>
    <lineage>
        <taxon>Bacteria</taxon>
        <taxon>Pseudomonadati</taxon>
        <taxon>Pseudomonadota</taxon>
        <taxon>Betaproteobacteria</taxon>
        <taxon>Burkholderiales</taxon>
        <taxon>Burkholderiaceae</taxon>
        <taxon>Burkholderia</taxon>
        <taxon>Burkholderia cepacia complex</taxon>
    </lineage>
</organism>
<proteinExistence type="predicted"/>
<evidence type="ECO:0000256" key="1">
    <source>
        <dbReference type="SAM" id="MobiDB-lite"/>
    </source>
</evidence>
<feature type="region of interest" description="Disordered" evidence="1">
    <location>
        <begin position="1"/>
        <end position="48"/>
    </location>
</feature>